<evidence type="ECO:0000313" key="1">
    <source>
        <dbReference type="EMBL" id="GMN56751.1"/>
    </source>
</evidence>
<keyword evidence="2" id="KW-1185">Reference proteome</keyword>
<evidence type="ECO:0000313" key="2">
    <source>
        <dbReference type="Proteomes" id="UP001187192"/>
    </source>
</evidence>
<dbReference type="Proteomes" id="UP001187192">
    <property type="component" value="Unassembled WGS sequence"/>
</dbReference>
<dbReference type="AlphaFoldDB" id="A0AA88B1N5"/>
<dbReference type="EMBL" id="BTGU01000065">
    <property type="protein sequence ID" value="GMN56751.1"/>
    <property type="molecule type" value="Genomic_DNA"/>
</dbReference>
<name>A0AA88B1N5_FICCA</name>
<accession>A0AA88B1N5</accession>
<organism evidence="1 2">
    <name type="scientific">Ficus carica</name>
    <name type="common">Common fig</name>
    <dbReference type="NCBI Taxonomy" id="3494"/>
    <lineage>
        <taxon>Eukaryota</taxon>
        <taxon>Viridiplantae</taxon>
        <taxon>Streptophyta</taxon>
        <taxon>Embryophyta</taxon>
        <taxon>Tracheophyta</taxon>
        <taxon>Spermatophyta</taxon>
        <taxon>Magnoliopsida</taxon>
        <taxon>eudicotyledons</taxon>
        <taxon>Gunneridae</taxon>
        <taxon>Pentapetalae</taxon>
        <taxon>rosids</taxon>
        <taxon>fabids</taxon>
        <taxon>Rosales</taxon>
        <taxon>Moraceae</taxon>
        <taxon>Ficeae</taxon>
        <taxon>Ficus</taxon>
    </lineage>
</organism>
<reference evidence="1" key="1">
    <citation type="submission" date="2023-07" db="EMBL/GenBank/DDBJ databases">
        <title>draft genome sequence of fig (Ficus carica).</title>
        <authorList>
            <person name="Takahashi T."/>
            <person name="Nishimura K."/>
        </authorList>
    </citation>
    <scope>NUCLEOTIDE SEQUENCE</scope>
</reference>
<sequence length="143" mass="15416">MRILLISWMKRLLNFEEAFCKKISRLVDHFAVIKDSFLGLVSYPSTGGLVVSHDISGNTCMENGHCGKEQDRNEIVGGGAWSSCTGEVLQQLGFDNSLSSSDVVVYPPSALVVYPSDLSLDGVLVLLELLLCGVSSDPCTSES</sequence>
<comment type="caution">
    <text evidence="1">The sequence shown here is derived from an EMBL/GenBank/DDBJ whole genome shotgun (WGS) entry which is preliminary data.</text>
</comment>
<gene>
    <name evidence="1" type="ORF">TIFTF001_025867</name>
</gene>
<proteinExistence type="predicted"/>
<protein>
    <submittedName>
        <fullName evidence="1">Uncharacterized protein</fullName>
    </submittedName>
</protein>